<proteinExistence type="inferred from homology"/>
<keyword evidence="12" id="KW-1185">Reference proteome</keyword>
<keyword evidence="6 7" id="KW-0413">Isomerase</keyword>
<reference evidence="11 12" key="1">
    <citation type="submission" date="2015-11" db="EMBL/GenBank/DDBJ databases">
        <title>Ensifer anhuiense sp. nov., an effective nitrogen fixation bacterium with Glycine soja.</title>
        <authorList>
            <person name="Yan H."/>
            <person name="Chen W."/>
        </authorList>
    </citation>
    <scope>NUCLEOTIDE SEQUENCE [LARGE SCALE GENOMIC DNA]</scope>
    <source>
        <strain evidence="11 12">LMG 7837</strain>
    </source>
</reference>
<feature type="binding site" evidence="7 9">
    <location>
        <position position="320"/>
    </location>
    <ligand>
        <name>substrate</name>
    </ligand>
</feature>
<dbReference type="InterPro" id="IPR001608">
    <property type="entry name" value="Ala_racemase_N"/>
</dbReference>
<feature type="active site" description="Proton acceptor; specific for L-alanine" evidence="7">
    <location>
        <position position="272"/>
    </location>
</feature>
<dbReference type="STRING" id="36856.ATB98_27370"/>
<dbReference type="Pfam" id="PF01168">
    <property type="entry name" value="Ala_racemase_N"/>
    <property type="match status" value="1"/>
</dbReference>
<dbReference type="Pfam" id="PF00842">
    <property type="entry name" value="Ala_racemase_C"/>
    <property type="match status" value="1"/>
</dbReference>
<feature type="binding site" evidence="7 9">
    <location>
        <position position="150"/>
    </location>
    <ligand>
        <name>substrate</name>
    </ligand>
</feature>
<evidence type="ECO:0000256" key="3">
    <source>
        <dbReference type="ARBA" id="ARBA00007880"/>
    </source>
</evidence>
<dbReference type="InterPro" id="IPR009006">
    <property type="entry name" value="Ala_racemase/Decarboxylase_C"/>
</dbReference>
<evidence type="ECO:0000256" key="7">
    <source>
        <dbReference type="HAMAP-Rule" id="MF_01201"/>
    </source>
</evidence>
<gene>
    <name evidence="11" type="ORF">ATB98_27370</name>
</gene>
<dbReference type="EC" id="5.1.1.1" evidence="4 7"/>
<comment type="cofactor">
    <cofactor evidence="2 7 8">
        <name>pyridoxal 5'-phosphate</name>
        <dbReference type="ChEBI" id="CHEBI:597326"/>
    </cofactor>
</comment>
<dbReference type="PRINTS" id="PR00992">
    <property type="entry name" value="ALARACEMASE"/>
</dbReference>
<evidence type="ECO:0000256" key="5">
    <source>
        <dbReference type="ARBA" id="ARBA00022898"/>
    </source>
</evidence>
<dbReference type="NCBIfam" id="TIGR00492">
    <property type="entry name" value="alr"/>
    <property type="match status" value="1"/>
</dbReference>
<dbReference type="PROSITE" id="PS00395">
    <property type="entry name" value="ALANINE_RACEMASE"/>
    <property type="match status" value="1"/>
</dbReference>
<dbReference type="InterPro" id="IPR000821">
    <property type="entry name" value="Ala_racemase"/>
</dbReference>
<dbReference type="GO" id="GO:0008784">
    <property type="term" value="F:alanine racemase activity"/>
    <property type="evidence" value="ECO:0007669"/>
    <property type="project" value="UniProtKB-UniRule"/>
</dbReference>
<comment type="catalytic activity">
    <reaction evidence="1 7">
        <text>L-alanine = D-alanine</text>
        <dbReference type="Rhea" id="RHEA:20249"/>
        <dbReference type="ChEBI" id="CHEBI:57416"/>
        <dbReference type="ChEBI" id="CHEBI:57972"/>
        <dbReference type="EC" id="5.1.1.1"/>
    </reaction>
</comment>
<feature type="modified residue" description="N6-(pyridoxal phosphate)lysine" evidence="7 8">
    <location>
        <position position="51"/>
    </location>
</feature>
<feature type="domain" description="Alanine racemase C-terminal" evidence="10">
    <location>
        <begin position="251"/>
        <end position="377"/>
    </location>
</feature>
<sequence>MDRHALPVQNRDVETAAGASGYLTIDLAALRRNYQKLSATVAPATAAAVVKANAYGLGARQVCGALHAQGCRHFFVAHLLEAIELRPLLPSDTQIVVLNGLQPGAEISCAEAGIVPVLNSLEQFRRWSLTAGKLGRILPAVLQFDTGMSRLGVPPEERTTLAAELAACGNVEVLFIMSHLACADEADNGQNDDQLAEMRLIAAEFAGLDLCFANSGGIFLGGDYHGVLARPGIALYGGAPTAGRPNPMEPVVRLDVAVIQTRTVPAGTRVGYGGAHVTSSAARLATIAAGYADGLPRSLTDRGAVFYDGVRLPIVGRVSMDSMTVDATALPEGTLSLGSLVEVLGPHQTLEDVAEAAGTISYEILTSLGRRYERRYR</sequence>
<evidence type="ECO:0000256" key="8">
    <source>
        <dbReference type="PIRSR" id="PIRSR600821-50"/>
    </source>
</evidence>
<dbReference type="PANTHER" id="PTHR30511:SF0">
    <property type="entry name" value="ALANINE RACEMASE, CATABOLIC-RELATED"/>
    <property type="match status" value="1"/>
</dbReference>
<dbReference type="InterPro" id="IPR020622">
    <property type="entry name" value="Ala_racemase_pyridoxalP-BS"/>
</dbReference>
<evidence type="ECO:0000313" key="12">
    <source>
        <dbReference type="Proteomes" id="UP000078507"/>
    </source>
</evidence>
<dbReference type="HAMAP" id="MF_01201">
    <property type="entry name" value="Ala_racemase"/>
    <property type="match status" value="1"/>
</dbReference>
<keyword evidence="5 7" id="KW-0663">Pyridoxal phosphate</keyword>
<evidence type="ECO:0000256" key="6">
    <source>
        <dbReference type="ARBA" id="ARBA00023235"/>
    </source>
</evidence>
<dbReference type="GO" id="GO:0030632">
    <property type="term" value="P:D-alanine biosynthetic process"/>
    <property type="evidence" value="ECO:0007669"/>
    <property type="project" value="UniProtKB-UniRule"/>
</dbReference>
<dbReference type="GO" id="GO:0030170">
    <property type="term" value="F:pyridoxal phosphate binding"/>
    <property type="evidence" value="ECO:0007669"/>
    <property type="project" value="UniProtKB-UniRule"/>
</dbReference>
<comment type="function">
    <text evidence="7">Catalyzes the interconversion of L-alanine and D-alanine. May also act on other amino acids.</text>
</comment>
<name>A0A178XXJ8_SINSA</name>
<evidence type="ECO:0000256" key="2">
    <source>
        <dbReference type="ARBA" id="ARBA00001933"/>
    </source>
</evidence>
<accession>A0A178XXJ8</accession>
<dbReference type="Gene3D" id="3.20.20.10">
    <property type="entry name" value="Alanine racemase"/>
    <property type="match status" value="1"/>
</dbReference>
<evidence type="ECO:0000313" key="11">
    <source>
        <dbReference type="EMBL" id="OAP39552.1"/>
    </source>
</evidence>
<protein>
    <recommendedName>
        <fullName evidence="4 7">Alanine racemase</fullName>
        <ecNumber evidence="4 7">5.1.1.1</ecNumber>
    </recommendedName>
</protein>
<dbReference type="AlphaFoldDB" id="A0A178XXJ8"/>
<dbReference type="SMART" id="SM01005">
    <property type="entry name" value="Ala_racemase_C"/>
    <property type="match status" value="1"/>
</dbReference>
<dbReference type="CDD" id="cd00430">
    <property type="entry name" value="PLPDE_III_AR"/>
    <property type="match status" value="1"/>
</dbReference>
<comment type="similarity">
    <text evidence="3 7">Belongs to the alanine racemase family.</text>
</comment>
<dbReference type="OrthoDB" id="9813814at2"/>
<dbReference type="GO" id="GO:0005829">
    <property type="term" value="C:cytosol"/>
    <property type="evidence" value="ECO:0007669"/>
    <property type="project" value="TreeGrafter"/>
</dbReference>
<dbReference type="SUPFAM" id="SSF50621">
    <property type="entry name" value="Alanine racemase C-terminal domain-like"/>
    <property type="match status" value="1"/>
</dbReference>
<evidence type="ECO:0000256" key="9">
    <source>
        <dbReference type="PIRSR" id="PIRSR600821-52"/>
    </source>
</evidence>
<dbReference type="PANTHER" id="PTHR30511">
    <property type="entry name" value="ALANINE RACEMASE"/>
    <property type="match status" value="1"/>
</dbReference>
<dbReference type="SUPFAM" id="SSF51419">
    <property type="entry name" value="PLP-binding barrel"/>
    <property type="match status" value="1"/>
</dbReference>
<dbReference type="InterPro" id="IPR029066">
    <property type="entry name" value="PLP-binding_barrel"/>
</dbReference>
<evidence type="ECO:0000259" key="10">
    <source>
        <dbReference type="SMART" id="SM01005"/>
    </source>
</evidence>
<comment type="caution">
    <text evidence="11">The sequence shown here is derived from an EMBL/GenBank/DDBJ whole genome shotgun (WGS) entry which is preliminary data.</text>
</comment>
<organism evidence="11 12">
    <name type="scientific">Sinorhizobium saheli</name>
    <dbReference type="NCBI Taxonomy" id="36856"/>
    <lineage>
        <taxon>Bacteria</taxon>
        <taxon>Pseudomonadati</taxon>
        <taxon>Pseudomonadota</taxon>
        <taxon>Alphaproteobacteria</taxon>
        <taxon>Hyphomicrobiales</taxon>
        <taxon>Rhizobiaceae</taxon>
        <taxon>Sinorhizobium/Ensifer group</taxon>
        <taxon>Sinorhizobium</taxon>
    </lineage>
</organism>
<dbReference type="Proteomes" id="UP000078507">
    <property type="component" value="Unassembled WGS sequence"/>
</dbReference>
<dbReference type="RefSeq" id="WP_066877943.1">
    <property type="nucleotide sequence ID" value="NZ_LNQB01000090.1"/>
</dbReference>
<comment type="pathway">
    <text evidence="7">Amino-acid biosynthesis; D-alanine biosynthesis; D-alanine from L-alanine: step 1/1.</text>
</comment>
<dbReference type="EMBL" id="LNQB01000090">
    <property type="protein sequence ID" value="OAP39552.1"/>
    <property type="molecule type" value="Genomic_DNA"/>
</dbReference>
<evidence type="ECO:0000256" key="4">
    <source>
        <dbReference type="ARBA" id="ARBA00013089"/>
    </source>
</evidence>
<dbReference type="InterPro" id="IPR011079">
    <property type="entry name" value="Ala_racemase_C"/>
</dbReference>
<evidence type="ECO:0000256" key="1">
    <source>
        <dbReference type="ARBA" id="ARBA00000316"/>
    </source>
</evidence>
<feature type="active site" description="Proton acceptor; specific for D-alanine" evidence="7">
    <location>
        <position position="51"/>
    </location>
</feature>
<dbReference type="UniPathway" id="UPA00042">
    <property type="reaction ID" value="UER00497"/>
</dbReference>
<dbReference type="Gene3D" id="2.40.37.10">
    <property type="entry name" value="Lyase, Ornithine Decarboxylase, Chain A, domain 1"/>
    <property type="match status" value="1"/>
</dbReference>